<dbReference type="AlphaFoldDB" id="Q39XR4"/>
<evidence type="ECO:0000313" key="1">
    <source>
        <dbReference type="EMBL" id="ABB30960.1"/>
    </source>
</evidence>
<dbReference type="STRING" id="269799.Gmet_0718"/>
<protein>
    <submittedName>
        <fullName evidence="1">Uncharacterized protein</fullName>
    </submittedName>
</protein>
<dbReference type="Proteomes" id="UP000007073">
    <property type="component" value="Chromosome"/>
</dbReference>
<dbReference type="EMBL" id="CP000148">
    <property type="protein sequence ID" value="ABB30960.1"/>
    <property type="molecule type" value="Genomic_DNA"/>
</dbReference>
<name>Q39XR4_GEOMG</name>
<dbReference type="HOGENOM" id="CLU_2436604_0_0_7"/>
<gene>
    <name evidence="1" type="ordered locus">Gmet_0718</name>
</gene>
<evidence type="ECO:0000313" key="2">
    <source>
        <dbReference type="Proteomes" id="UP000007073"/>
    </source>
</evidence>
<sequence>MDSTADTLGLPVSRPLALANKRPKDHLMRREFSMIRRMQPVGHRWRGGVGYSTAAISIRSVYFTAHPASAGGPFVLNAQGQCSLALFIKQ</sequence>
<organism evidence="1 2">
    <name type="scientific">Geobacter metallireducens (strain ATCC 53774 / DSM 7210 / GS-15)</name>
    <dbReference type="NCBI Taxonomy" id="269799"/>
    <lineage>
        <taxon>Bacteria</taxon>
        <taxon>Pseudomonadati</taxon>
        <taxon>Thermodesulfobacteriota</taxon>
        <taxon>Desulfuromonadia</taxon>
        <taxon>Geobacterales</taxon>
        <taxon>Geobacteraceae</taxon>
        <taxon>Geobacter</taxon>
    </lineage>
</organism>
<reference evidence="1 2" key="2">
    <citation type="journal article" date="2009" name="BMC Microbiol.">
        <title>The genome sequence of Geobacter metallireducens: features of metabolism, physiology and regulation common and dissimilar to Geobacter sulfurreducens.</title>
        <authorList>
            <person name="Aklujkar M."/>
            <person name="Krushkal J."/>
            <person name="DiBartolo G."/>
            <person name="Lapidus A."/>
            <person name="Land M.L."/>
            <person name="Lovley D.R."/>
        </authorList>
    </citation>
    <scope>NUCLEOTIDE SEQUENCE [LARGE SCALE GENOMIC DNA]</scope>
    <source>
        <strain evidence="2">ATCC 53774 / DSM 7210 / GS-15</strain>
    </source>
</reference>
<proteinExistence type="predicted"/>
<reference evidence="1 2" key="1">
    <citation type="submission" date="2005-10" db="EMBL/GenBank/DDBJ databases">
        <title>Complete sequence of Geobacter metallireducens GS-15.</title>
        <authorList>
            <consortium name="US DOE Joint Genome Institute"/>
            <person name="Copeland A."/>
            <person name="Lucas S."/>
            <person name="Lapidus A."/>
            <person name="Barry K."/>
            <person name="Detter J.C."/>
            <person name="Glavina T."/>
            <person name="Hammon N."/>
            <person name="Israni S."/>
            <person name="Pitluck S."/>
            <person name="Di Bartolo G."/>
            <person name="Chain P."/>
            <person name="Schmutz J."/>
            <person name="Larimer F."/>
            <person name="Land M."/>
            <person name="Kyrpides N."/>
            <person name="Ivanova N."/>
            <person name="Richardson P."/>
        </authorList>
    </citation>
    <scope>NUCLEOTIDE SEQUENCE [LARGE SCALE GENOMIC DNA]</scope>
    <source>
        <strain evidence="2">ATCC 53774 / DSM 7210 / GS-15</strain>
    </source>
</reference>
<dbReference type="KEGG" id="gme:Gmet_0718"/>
<accession>Q39XR4</accession>
<keyword evidence="2" id="KW-1185">Reference proteome</keyword>